<dbReference type="Pfam" id="PF00501">
    <property type="entry name" value="AMP-binding"/>
    <property type="match status" value="1"/>
</dbReference>
<dbReference type="InterPro" id="IPR042099">
    <property type="entry name" value="ANL_N_sf"/>
</dbReference>
<gene>
    <name evidence="3" type="ORF">EZJ19_05010</name>
</gene>
<feature type="domain" description="AMP-dependent synthetase/ligase" evidence="1">
    <location>
        <begin position="15"/>
        <end position="356"/>
    </location>
</feature>
<evidence type="ECO:0000313" key="3">
    <source>
        <dbReference type="EMBL" id="TCJ16268.1"/>
    </source>
</evidence>
<dbReference type="Gene3D" id="3.30.300.30">
    <property type="match status" value="1"/>
</dbReference>
<dbReference type="PANTHER" id="PTHR43767">
    <property type="entry name" value="LONG-CHAIN-FATTY-ACID--COA LIGASE"/>
    <property type="match status" value="1"/>
</dbReference>
<keyword evidence="4" id="KW-1185">Reference proteome</keyword>
<organism evidence="3 4">
    <name type="scientific">Parasulfuritortus cantonensis</name>
    <dbReference type="NCBI Taxonomy" id="2528202"/>
    <lineage>
        <taxon>Bacteria</taxon>
        <taxon>Pseudomonadati</taxon>
        <taxon>Pseudomonadota</taxon>
        <taxon>Betaproteobacteria</taxon>
        <taxon>Nitrosomonadales</taxon>
        <taxon>Thiobacillaceae</taxon>
        <taxon>Parasulfuritortus</taxon>
    </lineage>
</organism>
<reference evidence="3 4" key="1">
    <citation type="submission" date="2019-03" db="EMBL/GenBank/DDBJ databases">
        <title>Genome sequence of Thiobacillaceae bacterium LSR1, a sulfur-oxidizing bacterium isolated from freshwater sediment.</title>
        <authorList>
            <person name="Li S."/>
        </authorList>
    </citation>
    <scope>NUCLEOTIDE SEQUENCE [LARGE SCALE GENOMIC DNA]</scope>
    <source>
        <strain evidence="3 4">LSR1</strain>
    </source>
</reference>
<protein>
    <submittedName>
        <fullName evidence="3">Long-chain fatty acid--CoA ligase</fullName>
    </submittedName>
</protein>
<dbReference type="SUPFAM" id="SSF56801">
    <property type="entry name" value="Acetyl-CoA synthetase-like"/>
    <property type="match status" value="1"/>
</dbReference>
<dbReference type="Gene3D" id="3.40.50.12780">
    <property type="entry name" value="N-terminal domain of ligase-like"/>
    <property type="match status" value="1"/>
</dbReference>
<keyword evidence="3" id="KW-0436">Ligase</keyword>
<evidence type="ECO:0000259" key="2">
    <source>
        <dbReference type="Pfam" id="PF13193"/>
    </source>
</evidence>
<evidence type="ECO:0000313" key="4">
    <source>
        <dbReference type="Proteomes" id="UP000295443"/>
    </source>
</evidence>
<evidence type="ECO:0000259" key="1">
    <source>
        <dbReference type="Pfam" id="PF00501"/>
    </source>
</evidence>
<dbReference type="OrthoDB" id="9766486at2"/>
<name>A0A4R1BGQ7_9PROT</name>
<dbReference type="InterPro" id="IPR050237">
    <property type="entry name" value="ATP-dep_AMP-bd_enzyme"/>
</dbReference>
<sequence length="491" mass="51775">MMGSGMLPGPRDLIRHWAQADAERPAVVTVAGTLGYAELADRVAAVAARLRGLGVGPGVRVGLAFPNSLDYLIWLFGLFEAGGVAVPLDPRMGAPELATAAATASLRFIAATALPVTLPWPPMPAVSAVAGGLWQCRGDGRGSPSETTGNVLVQQFTSGSGGRPKHIQRTEAQIREDYRHFSAGLGLDGGTRFLAPSPFYHAYGALGMYATLAVGGAIFPLPRFIPAELMAAAKRFQPTLTMVTPTMIDMLGKCFLPPQDRGVFASLRHCICSTGHLSQAAHDAFRGRFDVPVHEQYGSTETLSATVNLGDDFDEGCVGRPYPGVEVAIFDSQGAMSAPLVVGSVGIRSSSVCVGYAEADHALATVDGYVLPGDKGFLDETGRLHILGRDDVYNVGGYKVDRSEVELAIRRAFPVTYVAVLPFERAGQPALCAVVEASSQQVTPESVMAACRAQLLAYKVPARVVVKSSLPREANGKVRVGDLASVVLGKE</sequence>
<dbReference type="EMBL" id="SJZB01000018">
    <property type="protein sequence ID" value="TCJ16268.1"/>
    <property type="molecule type" value="Genomic_DNA"/>
</dbReference>
<dbReference type="InterPro" id="IPR025110">
    <property type="entry name" value="AMP-bd_C"/>
</dbReference>
<dbReference type="AlphaFoldDB" id="A0A4R1BGQ7"/>
<dbReference type="InterPro" id="IPR000873">
    <property type="entry name" value="AMP-dep_synth/lig_dom"/>
</dbReference>
<dbReference type="GO" id="GO:0016878">
    <property type="term" value="F:acid-thiol ligase activity"/>
    <property type="evidence" value="ECO:0007669"/>
    <property type="project" value="UniProtKB-ARBA"/>
</dbReference>
<comment type="caution">
    <text evidence="3">The sequence shown here is derived from an EMBL/GenBank/DDBJ whole genome shotgun (WGS) entry which is preliminary data.</text>
</comment>
<proteinExistence type="predicted"/>
<dbReference type="PANTHER" id="PTHR43767:SF1">
    <property type="entry name" value="NONRIBOSOMAL PEPTIDE SYNTHASE PES1 (EUROFUNG)-RELATED"/>
    <property type="match status" value="1"/>
</dbReference>
<dbReference type="Proteomes" id="UP000295443">
    <property type="component" value="Unassembled WGS sequence"/>
</dbReference>
<feature type="domain" description="AMP-binding enzyme C-terminal" evidence="2">
    <location>
        <begin position="404"/>
        <end position="477"/>
    </location>
</feature>
<accession>A0A4R1BGQ7</accession>
<dbReference type="Pfam" id="PF13193">
    <property type="entry name" value="AMP-binding_C"/>
    <property type="match status" value="1"/>
</dbReference>
<dbReference type="InterPro" id="IPR045851">
    <property type="entry name" value="AMP-bd_C_sf"/>
</dbReference>